<feature type="compositionally biased region" description="Low complexity" evidence="4">
    <location>
        <begin position="254"/>
        <end position="264"/>
    </location>
</feature>
<accession>A0A495W2Q2</accession>
<dbReference type="HAMAP" id="MF_01875">
    <property type="entry name" value="Prokaryotic_Ku"/>
    <property type="match status" value="1"/>
</dbReference>
<comment type="function">
    <text evidence="3">With LigD forms a non-homologous end joining (NHEJ) DNA repair enzyme, which repairs dsDNA breaks with reduced fidelity. Binds linear dsDNA with 5'- and 3'- overhangs but not closed circular dsDNA nor ssDNA. Recruits and stimulates the ligase activity of LigD.</text>
</comment>
<keyword evidence="3" id="KW-0234">DNA repair</keyword>
<evidence type="ECO:0000256" key="4">
    <source>
        <dbReference type="SAM" id="MobiDB-lite"/>
    </source>
</evidence>
<dbReference type="InterPro" id="IPR009187">
    <property type="entry name" value="Prok_Ku"/>
</dbReference>
<dbReference type="SUPFAM" id="SSF100939">
    <property type="entry name" value="SPOC domain-like"/>
    <property type="match status" value="1"/>
</dbReference>
<comment type="similarity">
    <text evidence="3">Belongs to the prokaryotic Ku family.</text>
</comment>
<keyword evidence="2 3" id="KW-0233">DNA recombination</keyword>
<dbReference type="AlphaFoldDB" id="A0A495W2Q2"/>
<organism evidence="6 7">
    <name type="scientific">Saccharothrix australiensis</name>
    <dbReference type="NCBI Taxonomy" id="2072"/>
    <lineage>
        <taxon>Bacteria</taxon>
        <taxon>Bacillati</taxon>
        <taxon>Actinomycetota</taxon>
        <taxon>Actinomycetes</taxon>
        <taxon>Pseudonocardiales</taxon>
        <taxon>Pseudonocardiaceae</taxon>
        <taxon>Saccharothrix</taxon>
    </lineage>
</organism>
<dbReference type="EMBL" id="RBXO01000001">
    <property type="protein sequence ID" value="RKT54983.1"/>
    <property type="molecule type" value="Genomic_DNA"/>
</dbReference>
<proteinExistence type="inferred from homology"/>
<evidence type="ECO:0000313" key="7">
    <source>
        <dbReference type="Proteomes" id="UP000282084"/>
    </source>
</evidence>
<comment type="subunit">
    <text evidence="3">Homodimer. Interacts with LigD.</text>
</comment>
<dbReference type="Gene3D" id="2.40.290.10">
    <property type="match status" value="1"/>
</dbReference>
<sequence length="325" mass="35018">MRSVWRGAISFGLVTIGVRLYTATEEHDFRFHQVHRVDGGRVRYKRVCQVCGEEVSFADIAKGYELDDGRMVVVDAEDLEKLPVNTDHAIDVLEFVPAEEVDPILFQKSYYLEPDKAATRPYVLLREALERSGQLAVVKITIRQRETLATLRAREDVLVLHTMLWPDEVRRPEFDFLDADVEVRPQELKMASSLVDSMAGSFDPEEFSDEYTEAMGRLIEAKAEGAELPERPEVEEPGEVIDLMTALERSVEQARSSRGGSSARSGGGGASGGGSRRGAAKGGKAAGGASGGVSGKAAGGKAAAGKAAGGKDAEKAPAKKKAKPA</sequence>
<dbReference type="NCBIfam" id="TIGR02772">
    <property type="entry name" value="Ku_bact"/>
    <property type="match status" value="1"/>
</dbReference>
<name>A0A495W2Q2_9PSEU</name>
<dbReference type="Proteomes" id="UP000282084">
    <property type="component" value="Unassembled WGS sequence"/>
</dbReference>
<dbReference type="InterPro" id="IPR016194">
    <property type="entry name" value="SPOC-like_C_dom_sf"/>
</dbReference>
<dbReference type="GO" id="GO:0003690">
    <property type="term" value="F:double-stranded DNA binding"/>
    <property type="evidence" value="ECO:0007669"/>
    <property type="project" value="UniProtKB-UniRule"/>
</dbReference>
<feature type="region of interest" description="Disordered" evidence="4">
    <location>
        <begin position="249"/>
        <end position="325"/>
    </location>
</feature>
<evidence type="ECO:0000256" key="1">
    <source>
        <dbReference type="ARBA" id="ARBA00023125"/>
    </source>
</evidence>
<dbReference type="SMART" id="SM00559">
    <property type="entry name" value="Ku78"/>
    <property type="match status" value="1"/>
</dbReference>
<dbReference type="Pfam" id="PF02735">
    <property type="entry name" value="Ku"/>
    <property type="match status" value="1"/>
</dbReference>
<keyword evidence="3" id="KW-0227">DNA damage</keyword>
<dbReference type="GO" id="GO:0006303">
    <property type="term" value="P:double-strand break repair via nonhomologous end joining"/>
    <property type="evidence" value="ECO:0007669"/>
    <property type="project" value="UniProtKB-UniRule"/>
</dbReference>
<dbReference type="GO" id="GO:0006310">
    <property type="term" value="P:DNA recombination"/>
    <property type="evidence" value="ECO:0007669"/>
    <property type="project" value="UniProtKB-KW"/>
</dbReference>
<dbReference type="OrthoDB" id="9795084at2"/>
<feature type="domain" description="Ku" evidence="5">
    <location>
        <begin position="52"/>
        <end position="180"/>
    </location>
</feature>
<evidence type="ECO:0000313" key="6">
    <source>
        <dbReference type="EMBL" id="RKT54983.1"/>
    </source>
</evidence>
<feature type="compositionally biased region" description="Gly residues" evidence="4">
    <location>
        <begin position="265"/>
        <end position="298"/>
    </location>
</feature>
<reference evidence="6 7" key="1">
    <citation type="submission" date="2018-10" db="EMBL/GenBank/DDBJ databases">
        <title>Sequencing the genomes of 1000 actinobacteria strains.</title>
        <authorList>
            <person name="Klenk H.-P."/>
        </authorList>
    </citation>
    <scope>NUCLEOTIDE SEQUENCE [LARGE SCALE GENOMIC DNA]</scope>
    <source>
        <strain evidence="6 7">DSM 43800</strain>
    </source>
</reference>
<keyword evidence="1 3" id="KW-0238">DNA-binding</keyword>
<gene>
    <name evidence="3" type="primary">ku</name>
    <name evidence="6" type="ORF">C8E97_3637</name>
</gene>
<dbReference type="PIRSF" id="PIRSF006493">
    <property type="entry name" value="Prok_Ku"/>
    <property type="match status" value="1"/>
</dbReference>
<dbReference type="PANTHER" id="PTHR41251:SF1">
    <property type="entry name" value="NON-HOMOLOGOUS END JOINING PROTEIN KU"/>
    <property type="match status" value="1"/>
</dbReference>
<evidence type="ECO:0000256" key="3">
    <source>
        <dbReference type="HAMAP-Rule" id="MF_01875"/>
    </source>
</evidence>
<evidence type="ECO:0000259" key="5">
    <source>
        <dbReference type="SMART" id="SM00559"/>
    </source>
</evidence>
<dbReference type="CDD" id="cd00789">
    <property type="entry name" value="KU_like"/>
    <property type="match status" value="1"/>
</dbReference>
<evidence type="ECO:0000256" key="2">
    <source>
        <dbReference type="ARBA" id="ARBA00023172"/>
    </source>
</evidence>
<dbReference type="RefSeq" id="WP_121006767.1">
    <property type="nucleotide sequence ID" value="NZ_RBXO01000001.1"/>
</dbReference>
<keyword evidence="7" id="KW-1185">Reference proteome</keyword>
<dbReference type="InterPro" id="IPR006164">
    <property type="entry name" value="DNA_bd_Ku70/Ku80"/>
</dbReference>
<protein>
    <recommendedName>
        <fullName evidence="3">Non-homologous end joining protein Ku</fullName>
    </recommendedName>
</protein>
<dbReference type="PANTHER" id="PTHR41251">
    <property type="entry name" value="NON-HOMOLOGOUS END JOINING PROTEIN KU"/>
    <property type="match status" value="1"/>
</dbReference>
<comment type="caution">
    <text evidence="6">The sequence shown here is derived from an EMBL/GenBank/DDBJ whole genome shotgun (WGS) entry which is preliminary data.</text>
</comment>
<dbReference type="FunFam" id="2.40.290.10:FF:000004">
    <property type="entry name" value="Non-homologous end joining protein Ku"/>
    <property type="match status" value="1"/>
</dbReference>